<dbReference type="EMBL" id="CP018171">
    <property type="protein sequence ID" value="APH73259.1"/>
    <property type="molecule type" value="Genomic_DNA"/>
</dbReference>
<dbReference type="STRING" id="1670800.BSQ44_19190"/>
<sequence length="113" mass="12501">MTALLDESVPFRLSRKLAERGCMVAGFPNDWKGLKNGELLQRLREREIACLVTCDKNLRYQQRIAASGIGLVVLPRQRFGDLMPFLDSIVEAVASVRPGNVLTVTPDGKISSD</sequence>
<dbReference type="AlphaFoldDB" id="A0A1L3SV19"/>
<evidence type="ECO:0000313" key="2">
    <source>
        <dbReference type="Proteomes" id="UP000182840"/>
    </source>
</evidence>
<dbReference type="OrthoDB" id="8085537at2"/>
<dbReference type="Proteomes" id="UP000182840">
    <property type="component" value="Chromosome"/>
</dbReference>
<gene>
    <name evidence="1" type="ORF">BSQ44_19190</name>
</gene>
<evidence type="ECO:0008006" key="3">
    <source>
        <dbReference type="Google" id="ProtNLM"/>
    </source>
</evidence>
<dbReference type="KEGG" id="meso:BSQ44_19190"/>
<protein>
    <recommendedName>
        <fullName evidence="3">VapC45 PIN like domain-containing protein</fullName>
    </recommendedName>
</protein>
<accession>A0A1L3SV19</accession>
<dbReference type="RefSeq" id="WP_072606730.1">
    <property type="nucleotide sequence ID" value="NZ_CP018171.1"/>
</dbReference>
<evidence type="ECO:0000313" key="1">
    <source>
        <dbReference type="EMBL" id="APH73259.1"/>
    </source>
</evidence>
<name>A0A1L3SV19_9HYPH</name>
<organism evidence="1 2">
    <name type="scientific">Aquibium oceanicum</name>
    <dbReference type="NCBI Taxonomy" id="1670800"/>
    <lineage>
        <taxon>Bacteria</taxon>
        <taxon>Pseudomonadati</taxon>
        <taxon>Pseudomonadota</taxon>
        <taxon>Alphaproteobacteria</taxon>
        <taxon>Hyphomicrobiales</taxon>
        <taxon>Phyllobacteriaceae</taxon>
        <taxon>Aquibium</taxon>
    </lineage>
</organism>
<keyword evidence="2" id="KW-1185">Reference proteome</keyword>
<proteinExistence type="predicted"/>
<reference evidence="2" key="1">
    <citation type="submission" date="2016-11" db="EMBL/GenBank/DDBJ databases">
        <title>Mesorhizobium oceanicum sp. nov., isolated from deep seawater in South China Sea.</title>
        <authorList>
            <person name="Fu G.-Y."/>
        </authorList>
    </citation>
    <scope>NUCLEOTIDE SEQUENCE [LARGE SCALE GENOMIC DNA]</scope>
    <source>
        <strain evidence="2">B7</strain>
    </source>
</reference>